<organism evidence="1 2">
    <name type="scientific">Roseovarius marisflavi</name>
    <dbReference type="NCBI Taxonomy" id="1054996"/>
    <lineage>
        <taxon>Bacteria</taxon>
        <taxon>Pseudomonadati</taxon>
        <taxon>Pseudomonadota</taxon>
        <taxon>Alphaproteobacteria</taxon>
        <taxon>Rhodobacterales</taxon>
        <taxon>Roseobacteraceae</taxon>
        <taxon>Roseovarius</taxon>
    </lineage>
</organism>
<dbReference type="AlphaFoldDB" id="A0A1M7BQ88"/>
<keyword evidence="2" id="KW-1185">Reference proteome</keyword>
<name>A0A1M7BQ88_9RHOB</name>
<sequence length="48" mass="5456">MTNDEREIQRKLRALQYAETVGDASCHQEFTHALDDDASDLCTQTSKL</sequence>
<accession>A0A1M7BQ88</accession>
<dbReference type="EMBL" id="FRBN01000020">
    <property type="protein sequence ID" value="SHL57016.1"/>
    <property type="molecule type" value="Genomic_DNA"/>
</dbReference>
<reference evidence="2" key="1">
    <citation type="submission" date="2016-11" db="EMBL/GenBank/DDBJ databases">
        <authorList>
            <person name="Varghese N."/>
            <person name="Submissions S."/>
        </authorList>
    </citation>
    <scope>NUCLEOTIDE SEQUENCE [LARGE SCALE GENOMIC DNA]</scope>
    <source>
        <strain evidence="2">DSM 29327</strain>
    </source>
</reference>
<gene>
    <name evidence="1" type="ORF">SAMN05444414_12023</name>
</gene>
<protein>
    <submittedName>
        <fullName evidence="1">Uncharacterized protein</fullName>
    </submittedName>
</protein>
<evidence type="ECO:0000313" key="1">
    <source>
        <dbReference type="EMBL" id="SHL57016.1"/>
    </source>
</evidence>
<proteinExistence type="predicted"/>
<dbReference type="Proteomes" id="UP000184191">
    <property type="component" value="Unassembled WGS sequence"/>
</dbReference>
<evidence type="ECO:0000313" key="2">
    <source>
        <dbReference type="Proteomes" id="UP000184191"/>
    </source>
</evidence>